<keyword evidence="3 5" id="KW-0133">Cell shape</keyword>
<comment type="similarity">
    <text evidence="1 5">Belongs to the MreC family.</text>
</comment>
<dbReference type="Gene3D" id="2.40.10.350">
    <property type="entry name" value="Rod shape-determining protein MreC, domain 2"/>
    <property type="match status" value="1"/>
</dbReference>
<evidence type="ECO:0000313" key="8">
    <source>
        <dbReference type="EMBL" id="MDP9728780.1"/>
    </source>
</evidence>
<dbReference type="InterPro" id="IPR042177">
    <property type="entry name" value="Cell/Rod_1"/>
</dbReference>
<evidence type="ECO:0000256" key="2">
    <source>
        <dbReference type="ARBA" id="ARBA00013855"/>
    </source>
</evidence>
<dbReference type="EMBL" id="JAURUO010000008">
    <property type="protein sequence ID" value="MDP9728780.1"/>
    <property type="molecule type" value="Genomic_DNA"/>
</dbReference>
<dbReference type="RefSeq" id="WP_203115402.1">
    <property type="nucleotide sequence ID" value="NZ_JAURUO010000008.1"/>
</dbReference>
<proteinExistence type="inferred from homology"/>
<comment type="caution">
    <text evidence="8">The sequence shown here is derived from an EMBL/GenBank/DDBJ whole genome shotgun (WGS) entry which is preliminary data.</text>
</comment>
<name>A0ABT9LWX5_9BACL</name>
<dbReference type="Gene3D" id="2.40.10.340">
    <property type="entry name" value="Rod shape-determining protein MreC, domain 1"/>
    <property type="match status" value="1"/>
</dbReference>
<comment type="function">
    <text evidence="5">Involved in formation and maintenance of cell shape.</text>
</comment>
<dbReference type="PIRSF" id="PIRSF038471">
    <property type="entry name" value="MreC"/>
    <property type="match status" value="1"/>
</dbReference>
<keyword evidence="9" id="KW-1185">Reference proteome</keyword>
<protein>
    <recommendedName>
        <fullName evidence="2 5">Cell shape-determining protein MreC</fullName>
    </recommendedName>
    <alternativeName>
        <fullName evidence="4 5">Cell shape protein MreC</fullName>
    </alternativeName>
</protein>
<feature type="domain" description="Rod shape-determining protein MreC beta-barrel core" evidence="7">
    <location>
        <begin position="125"/>
        <end position="278"/>
    </location>
</feature>
<dbReference type="Proteomes" id="UP001229209">
    <property type="component" value="Unassembled WGS sequence"/>
</dbReference>
<reference evidence="8 9" key="1">
    <citation type="submission" date="2023-07" db="EMBL/GenBank/DDBJ databases">
        <title>Genomic Encyclopedia of Type Strains, Phase IV (KMG-IV): sequencing the most valuable type-strain genomes for metagenomic binning, comparative biology and taxonomic classification.</title>
        <authorList>
            <person name="Goeker M."/>
        </authorList>
    </citation>
    <scope>NUCLEOTIDE SEQUENCE [LARGE SCALE GENOMIC DNA]</scope>
    <source>
        <strain evidence="8 9">DSM 25924</strain>
    </source>
</reference>
<dbReference type="InterPro" id="IPR055342">
    <property type="entry name" value="MreC_beta-barrel_core"/>
</dbReference>
<evidence type="ECO:0000259" key="7">
    <source>
        <dbReference type="Pfam" id="PF04085"/>
    </source>
</evidence>
<evidence type="ECO:0000313" key="9">
    <source>
        <dbReference type="Proteomes" id="UP001229209"/>
    </source>
</evidence>
<dbReference type="Pfam" id="PF04085">
    <property type="entry name" value="MreC"/>
    <property type="match status" value="1"/>
</dbReference>
<organism evidence="8 9">
    <name type="scientific">Alicyclobacillus tolerans</name>
    <dbReference type="NCBI Taxonomy" id="90970"/>
    <lineage>
        <taxon>Bacteria</taxon>
        <taxon>Bacillati</taxon>
        <taxon>Bacillota</taxon>
        <taxon>Bacilli</taxon>
        <taxon>Bacillales</taxon>
        <taxon>Alicyclobacillaceae</taxon>
        <taxon>Alicyclobacillus</taxon>
    </lineage>
</organism>
<dbReference type="InterPro" id="IPR042175">
    <property type="entry name" value="Cell/Rod_MreC_2"/>
</dbReference>
<dbReference type="InterPro" id="IPR007221">
    <property type="entry name" value="MreC"/>
</dbReference>
<dbReference type="PANTHER" id="PTHR34138">
    <property type="entry name" value="CELL SHAPE-DETERMINING PROTEIN MREC"/>
    <property type="match status" value="1"/>
</dbReference>
<gene>
    <name evidence="8" type="ORF">J2S04_001731</name>
</gene>
<dbReference type="PANTHER" id="PTHR34138:SF1">
    <property type="entry name" value="CELL SHAPE-DETERMINING PROTEIN MREC"/>
    <property type="match status" value="1"/>
</dbReference>
<evidence type="ECO:0000256" key="4">
    <source>
        <dbReference type="ARBA" id="ARBA00032089"/>
    </source>
</evidence>
<feature type="coiled-coil region" evidence="6">
    <location>
        <begin position="70"/>
        <end position="107"/>
    </location>
</feature>
<dbReference type="NCBIfam" id="TIGR00219">
    <property type="entry name" value="mreC"/>
    <property type="match status" value="1"/>
</dbReference>
<accession>A0ABT9LWX5</accession>
<keyword evidence="6" id="KW-0175">Coiled coil</keyword>
<evidence type="ECO:0000256" key="3">
    <source>
        <dbReference type="ARBA" id="ARBA00022960"/>
    </source>
</evidence>
<sequence>MSRLFSSRRLFVLLVSIILLIVLAGITLGGTGRIANFPEQIIMNTESAVSGLIYQPVSQVTSFFSGLSNLQQLYQQNAQLKSELQNYESIQSQLVDSKAQIQQLEKMLGYKQTVNQSMSLVPADVTGRDPSTWNSELLIDAGLNQGVKPDMSVVSPDGSLVGRVSVVSSNSAKVVLITDTQLGDGVSAFVQTSSGQQPFGIVVGSTRIAGQLQMSFWAPLIQVSVGEKVVTSGLSDIYPKGILIGTISSVQTGPQGSAQSATIIPAANLNYLQHVFVVTKTKTIGETLK</sequence>
<evidence type="ECO:0000256" key="1">
    <source>
        <dbReference type="ARBA" id="ARBA00009369"/>
    </source>
</evidence>
<evidence type="ECO:0000256" key="6">
    <source>
        <dbReference type="SAM" id="Coils"/>
    </source>
</evidence>
<evidence type="ECO:0000256" key="5">
    <source>
        <dbReference type="PIRNR" id="PIRNR038471"/>
    </source>
</evidence>